<keyword evidence="3" id="KW-1185">Reference proteome</keyword>
<dbReference type="Proteomes" id="UP000594454">
    <property type="component" value="Chromosome 6"/>
</dbReference>
<sequence length="357" mass="42509">MSSSSSESLDNSLDDFHRLVAKYTIRYAIEKLLLLNLGRKKQLIDNLPRLKKYELASEADVENNIDYVKSTLIEICKEIEYDGSFYKLQKFSMGERSQDPIGQSFLRMYAINKSMAEYLEKKVPEEENIFKESEKEMMMDENTLDERSLNNTTQREMEIRYNQNWEEAKLDQFKYQLEQEESQNYLQYDRYKSLLIREEEAAKHLIDCYQAKIAFLEDNLEYWTGEYERQMENVTTDIHLTQDWISELEKKIAGQEQTYKNYEDDVEKFFLKRRKIRCARRIQSWWRGVLAEKATKRKATPRNRKKSPRKKASPIPGNPEKIGNEEHAPLVVEEQSSRRKKRPGLNTRSTKKKIAKN</sequence>
<proteinExistence type="predicted"/>
<feature type="compositionally biased region" description="Basic residues" evidence="1">
    <location>
        <begin position="296"/>
        <end position="312"/>
    </location>
</feature>
<evidence type="ECO:0000313" key="3">
    <source>
        <dbReference type="Proteomes" id="UP000594454"/>
    </source>
</evidence>
<feature type="compositionally biased region" description="Basic residues" evidence="1">
    <location>
        <begin position="338"/>
        <end position="357"/>
    </location>
</feature>
<name>A0A7R8Z0J2_HERIL</name>
<dbReference type="EMBL" id="LR899014">
    <property type="protein sequence ID" value="CAD7092464.1"/>
    <property type="molecule type" value="Genomic_DNA"/>
</dbReference>
<gene>
    <name evidence="2" type="ORF">HERILL_LOCUS14822</name>
</gene>
<dbReference type="CDD" id="cd23767">
    <property type="entry name" value="IQCD"/>
    <property type="match status" value="1"/>
</dbReference>
<organism evidence="2 3">
    <name type="scientific">Hermetia illucens</name>
    <name type="common">Black soldier fly</name>
    <dbReference type="NCBI Taxonomy" id="343691"/>
    <lineage>
        <taxon>Eukaryota</taxon>
        <taxon>Metazoa</taxon>
        <taxon>Ecdysozoa</taxon>
        <taxon>Arthropoda</taxon>
        <taxon>Hexapoda</taxon>
        <taxon>Insecta</taxon>
        <taxon>Pterygota</taxon>
        <taxon>Neoptera</taxon>
        <taxon>Endopterygota</taxon>
        <taxon>Diptera</taxon>
        <taxon>Brachycera</taxon>
        <taxon>Stratiomyomorpha</taxon>
        <taxon>Stratiomyidae</taxon>
        <taxon>Hermetiinae</taxon>
        <taxon>Hermetia</taxon>
    </lineage>
</organism>
<evidence type="ECO:0000313" key="2">
    <source>
        <dbReference type="EMBL" id="CAD7092464.1"/>
    </source>
</evidence>
<evidence type="ECO:0008006" key="4">
    <source>
        <dbReference type="Google" id="ProtNLM"/>
    </source>
</evidence>
<feature type="region of interest" description="Disordered" evidence="1">
    <location>
        <begin position="296"/>
        <end position="357"/>
    </location>
</feature>
<dbReference type="InParanoid" id="A0A7R8Z0J2"/>
<accession>A0A7R8Z0J2</accession>
<dbReference type="AlphaFoldDB" id="A0A7R8Z0J2"/>
<dbReference type="OrthoDB" id="202415at2759"/>
<protein>
    <recommendedName>
        <fullName evidence="4">IQ domain-containing protein G</fullName>
    </recommendedName>
</protein>
<dbReference type="PROSITE" id="PS50096">
    <property type="entry name" value="IQ"/>
    <property type="match status" value="1"/>
</dbReference>
<reference evidence="2 3" key="1">
    <citation type="submission" date="2020-11" db="EMBL/GenBank/DDBJ databases">
        <authorList>
            <person name="Wallbank WR R."/>
            <person name="Pardo Diaz C."/>
            <person name="Kozak K."/>
            <person name="Martin S."/>
            <person name="Jiggins C."/>
            <person name="Moest M."/>
            <person name="Warren A I."/>
            <person name="Generalovic N T."/>
            <person name="Byers J.R.P. K."/>
            <person name="Montejo-Kovacevich G."/>
            <person name="Yen C E."/>
        </authorList>
    </citation>
    <scope>NUCLEOTIDE SEQUENCE [LARGE SCALE GENOMIC DNA]</scope>
</reference>
<evidence type="ECO:0000256" key="1">
    <source>
        <dbReference type="SAM" id="MobiDB-lite"/>
    </source>
</evidence>